<comment type="caution">
    <text evidence="5">The sequence shown here is derived from an EMBL/GenBank/DDBJ whole genome shotgun (WGS) entry which is preliminary data.</text>
</comment>
<feature type="domain" description="RRN6 K-rich C-terminal" evidence="3">
    <location>
        <begin position="854"/>
        <end position="966"/>
    </location>
</feature>
<dbReference type="OrthoDB" id="4090074at2759"/>
<dbReference type="PANTHER" id="PTHR28221">
    <property type="entry name" value="RNA POLYMERASE I-SPECIFIC TRANSCRIPTION INITIATION FACTOR RRN6"/>
    <property type="match status" value="1"/>
</dbReference>
<evidence type="ECO:0000313" key="6">
    <source>
        <dbReference type="Proteomes" id="UP000191672"/>
    </source>
</evidence>
<dbReference type="AlphaFoldDB" id="A0A1V6Q5M8"/>
<dbReference type="PANTHER" id="PTHR28221:SF2">
    <property type="entry name" value="RNA POLYMERASE I-SPECIFIC TRANSCRIPTION INITIATION FACTOR RRN6"/>
    <property type="match status" value="1"/>
</dbReference>
<evidence type="ECO:0000313" key="5">
    <source>
        <dbReference type="EMBL" id="OQD84548.1"/>
    </source>
</evidence>
<dbReference type="Pfam" id="PF20640">
    <property type="entry name" value="Rrn6_HB"/>
    <property type="match status" value="1"/>
</dbReference>
<evidence type="ECO:0008006" key="7">
    <source>
        <dbReference type="Google" id="ProtNLM"/>
    </source>
</evidence>
<dbReference type="InterPro" id="IPR019350">
    <property type="entry name" value="RNA_pol_I-sp_TIF_RRN6-like"/>
</dbReference>
<name>A0A1V6Q5M8_9EURO</name>
<dbReference type="GO" id="GO:0001179">
    <property type="term" value="F:RNA polymerase I general transcription initiation factor binding"/>
    <property type="evidence" value="ECO:0007669"/>
    <property type="project" value="TreeGrafter"/>
</dbReference>
<feature type="domain" description="RRN6 helical bundle" evidence="4">
    <location>
        <begin position="562"/>
        <end position="767"/>
    </location>
</feature>
<evidence type="ECO:0000256" key="1">
    <source>
        <dbReference type="SAM" id="MobiDB-lite"/>
    </source>
</evidence>
<dbReference type="Pfam" id="PF10214">
    <property type="entry name" value="Rrn6_beta-prop"/>
    <property type="match status" value="1"/>
</dbReference>
<dbReference type="InterPro" id="IPR048536">
    <property type="entry name" value="Rrn6_K-rich"/>
</dbReference>
<feature type="region of interest" description="Disordered" evidence="1">
    <location>
        <begin position="877"/>
        <end position="966"/>
    </location>
</feature>
<evidence type="ECO:0000259" key="4">
    <source>
        <dbReference type="Pfam" id="PF20640"/>
    </source>
</evidence>
<dbReference type="Proteomes" id="UP000191672">
    <property type="component" value="Unassembled WGS sequence"/>
</dbReference>
<accession>A0A1V6Q5M8</accession>
<proteinExistence type="predicted"/>
<feature type="domain" description="RRN6 beta-propeller" evidence="2">
    <location>
        <begin position="102"/>
        <end position="472"/>
    </location>
</feature>
<dbReference type="InterPro" id="IPR048535">
    <property type="entry name" value="RRN6_beta-prop"/>
</dbReference>
<protein>
    <recommendedName>
        <fullName evidence="7">RNA polymerase I-specific transcription initiation factor RRN6-like protein</fullName>
    </recommendedName>
</protein>
<dbReference type="Pfam" id="PF20639">
    <property type="entry name" value="Rrn6_K-rich"/>
    <property type="match status" value="1"/>
</dbReference>
<dbReference type="STRING" id="416450.A0A1V6Q5M8"/>
<dbReference type="EMBL" id="MDYN01000012">
    <property type="protein sequence ID" value="OQD84548.1"/>
    <property type="molecule type" value="Genomic_DNA"/>
</dbReference>
<dbReference type="GO" id="GO:0001163">
    <property type="term" value="F:RNA polymerase I transcription regulatory region sequence-specific DNA binding"/>
    <property type="evidence" value="ECO:0007669"/>
    <property type="project" value="TreeGrafter"/>
</dbReference>
<sequence length="966" mass="109339">MDENPDSALYYGHLGRPVYLPDAKAWTFTRSLARVPSIQYTGVTNTKVPSNNYTEARPTPRVPEKDAGKLIASSHPELAASWSSFRQEPFSKAVINTTEKYDPEVSSLFDLGYAIDLRHRDRRIRSIPIAVAVSGKCRNMITFRTIEEETLHLPMEDSTMRAPSIDNTEMTEWSKCGAPIRQVHFARPLEEKPIFMAARLPTSTTIFRPLYHWDPVHMHFPADVMMRSSKPLQNSRLDANPVVDISIAETGGFSHADVAFNPWYQKQVGIVDVKGNWYVWEITGRQRSKKATWSAMPVRKNTLPSVNHKLKSRRPQLDGWASIEWIVDVGTILVANRHHIMIYPIVDTQIQPRTVELGMSKQSEWVLAVQRNQRNPSQFFVLTTARILWFDAGVLSGDEQTNSSLYPRLSWKHFRDPEDTTLRLTDLVVYQDLYLVLYSQLTPVVQIFPCPFIADEQTEALSVSDPLILDAPLLADISPVRESPVRFSSFIFKEVAHMAALIKDDHKPHLTVIKLFWMDSNLAVHESTFKGPQGDPDDPDLYREDSILRPRKRYAPTKVGKVDDSFIVDDWDESVVPQQIVHRPKSKKAPTRTGSDLQWTLDFSYIYDMVIGKAEIIQTKSNQKKRHKPKPRSVDELIASLQSDIKQLTTKQSPSETLVEMGGNRRIFGDDLDQSADDVKHLVSELIPDSQDSDAKFRILTLPLRFPKELQDFPVTLSGDADIGLLQTYDRLVDDWMSSLSHHIPTHTRIMKEKVIRGIAADLLLSRLVGISNTLDDVTQDQNEKAVAQKNLLHSGYLPSSQFSASQVPISSAFGSQRNPGPVNQSKYAATPALRGLSAFTTFKTPRATPRNVENLLSHWSVGSNPSQYVWKRIEDEETRRASRANTPRNRRKKRSQTRDLSLPPTPAVPTVRAWGSQPDGPPRINLTSSQPMEGVSMTQTERGVFGARDPFKKPKPKRKKRAAGF</sequence>
<dbReference type="GO" id="GO:0042790">
    <property type="term" value="P:nucleolar large rRNA transcription by RNA polymerase I"/>
    <property type="evidence" value="ECO:0007669"/>
    <property type="project" value="TreeGrafter"/>
</dbReference>
<gene>
    <name evidence="5" type="ORF">PENANT_c012G04611</name>
</gene>
<evidence type="ECO:0000259" key="3">
    <source>
        <dbReference type="Pfam" id="PF20639"/>
    </source>
</evidence>
<organism evidence="5 6">
    <name type="scientific">Penicillium antarcticum</name>
    <dbReference type="NCBI Taxonomy" id="416450"/>
    <lineage>
        <taxon>Eukaryota</taxon>
        <taxon>Fungi</taxon>
        <taxon>Dikarya</taxon>
        <taxon>Ascomycota</taxon>
        <taxon>Pezizomycotina</taxon>
        <taxon>Eurotiomycetes</taxon>
        <taxon>Eurotiomycetidae</taxon>
        <taxon>Eurotiales</taxon>
        <taxon>Aspergillaceae</taxon>
        <taxon>Penicillium</taxon>
    </lineage>
</organism>
<evidence type="ECO:0000259" key="2">
    <source>
        <dbReference type="Pfam" id="PF10214"/>
    </source>
</evidence>
<reference evidence="6" key="1">
    <citation type="journal article" date="2017" name="Nat. Microbiol.">
        <title>Global analysis of biosynthetic gene clusters reveals vast potential of secondary metabolite production in Penicillium species.</title>
        <authorList>
            <person name="Nielsen J.C."/>
            <person name="Grijseels S."/>
            <person name="Prigent S."/>
            <person name="Ji B."/>
            <person name="Dainat J."/>
            <person name="Nielsen K.F."/>
            <person name="Frisvad J.C."/>
            <person name="Workman M."/>
            <person name="Nielsen J."/>
        </authorList>
    </citation>
    <scope>NUCLEOTIDE SEQUENCE [LARGE SCALE GENOMIC DNA]</scope>
    <source>
        <strain evidence="6">IBT 31811</strain>
    </source>
</reference>
<dbReference type="InterPro" id="IPR048537">
    <property type="entry name" value="RRN6_HB"/>
</dbReference>
<dbReference type="GO" id="GO:0070860">
    <property type="term" value="C:RNA polymerase I core factor complex"/>
    <property type="evidence" value="ECO:0007669"/>
    <property type="project" value="TreeGrafter"/>
</dbReference>
<feature type="compositionally biased region" description="Basic residues" evidence="1">
    <location>
        <begin position="954"/>
        <end position="966"/>
    </location>
</feature>
<feature type="compositionally biased region" description="Polar residues" evidence="1">
    <location>
        <begin position="926"/>
        <end position="942"/>
    </location>
</feature>
<keyword evidence="6" id="KW-1185">Reference proteome</keyword>